<dbReference type="SFLD" id="SFLDS00029">
    <property type="entry name" value="Radical_SAM"/>
    <property type="match status" value="1"/>
</dbReference>
<dbReference type="GO" id="GO:0051539">
    <property type="term" value="F:4 iron, 4 sulfur cluster binding"/>
    <property type="evidence" value="ECO:0007669"/>
    <property type="project" value="UniProtKB-KW"/>
</dbReference>
<keyword evidence="6" id="KW-0411">Iron-sulfur</keyword>
<evidence type="ECO:0000256" key="3">
    <source>
        <dbReference type="ARBA" id="ARBA00022691"/>
    </source>
</evidence>
<dbReference type="InterPro" id="IPR000385">
    <property type="entry name" value="MoaA_NifB_PqqE_Fe-S-bd_CS"/>
</dbReference>
<dbReference type="InterPro" id="IPR007197">
    <property type="entry name" value="rSAM"/>
</dbReference>
<feature type="domain" description="Radical SAM core" evidence="8">
    <location>
        <begin position="14"/>
        <end position="269"/>
    </location>
</feature>
<gene>
    <name evidence="9" type="ORF">H9862_06670</name>
</gene>
<keyword evidence="5" id="KW-0408">Iron</keyword>
<keyword evidence="2" id="KW-0004">4Fe-4S</keyword>
<dbReference type="Gene3D" id="3.20.20.70">
    <property type="entry name" value="Aldolase class I"/>
    <property type="match status" value="1"/>
</dbReference>
<dbReference type="Proteomes" id="UP000823964">
    <property type="component" value="Unassembled WGS sequence"/>
</dbReference>
<accession>A0A9D1VCH7</accession>
<dbReference type="GO" id="GO:0016491">
    <property type="term" value="F:oxidoreductase activity"/>
    <property type="evidence" value="ECO:0007669"/>
    <property type="project" value="InterPro"/>
</dbReference>
<evidence type="ECO:0000256" key="7">
    <source>
        <dbReference type="ARBA" id="ARBA00023601"/>
    </source>
</evidence>
<evidence type="ECO:0000256" key="1">
    <source>
        <dbReference type="ARBA" id="ARBA00001966"/>
    </source>
</evidence>
<dbReference type="SFLD" id="SFLDG01067">
    <property type="entry name" value="SPASM/twitch_domain_containing"/>
    <property type="match status" value="1"/>
</dbReference>
<dbReference type="PANTHER" id="PTHR43273">
    <property type="entry name" value="ANAEROBIC SULFATASE-MATURATING ENZYME HOMOLOG ASLB-RELATED"/>
    <property type="match status" value="1"/>
</dbReference>
<dbReference type="InterPro" id="IPR058240">
    <property type="entry name" value="rSAM_sf"/>
</dbReference>
<dbReference type="InterPro" id="IPR023867">
    <property type="entry name" value="Sulphatase_maturase_rSAM"/>
</dbReference>
<evidence type="ECO:0000256" key="2">
    <source>
        <dbReference type="ARBA" id="ARBA00022485"/>
    </source>
</evidence>
<keyword evidence="3" id="KW-0949">S-adenosyl-L-methionine</keyword>
<dbReference type="EMBL" id="DXFQ01000122">
    <property type="protein sequence ID" value="HIX20264.1"/>
    <property type="molecule type" value="Genomic_DNA"/>
</dbReference>
<organism evidence="9 10">
    <name type="scientific">Candidatus Akkermansia intestinigallinarum</name>
    <dbReference type="NCBI Taxonomy" id="2838431"/>
    <lineage>
        <taxon>Bacteria</taxon>
        <taxon>Pseudomonadati</taxon>
        <taxon>Verrucomicrobiota</taxon>
        <taxon>Verrucomicrobiia</taxon>
        <taxon>Verrucomicrobiales</taxon>
        <taxon>Akkermansiaceae</taxon>
        <taxon>Akkermansia</taxon>
    </lineage>
</organism>
<name>A0A9D1VCH7_9BACT</name>
<dbReference type="GO" id="GO:0046872">
    <property type="term" value="F:metal ion binding"/>
    <property type="evidence" value="ECO:0007669"/>
    <property type="project" value="UniProtKB-KW"/>
</dbReference>
<evidence type="ECO:0000313" key="10">
    <source>
        <dbReference type="Proteomes" id="UP000823964"/>
    </source>
</evidence>
<reference evidence="9" key="2">
    <citation type="submission" date="2021-04" db="EMBL/GenBank/DDBJ databases">
        <authorList>
            <person name="Gilroy R."/>
        </authorList>
    </citation>
    <scope>NUCLEOTIDE SEQUENCE</scope>
    <source>
        <strain evidence="9">14975</strain>
    </source>
</reference>
<dbReference type="CDD" id="cd01335">
    <property type="entry name" value="Radical_SAM"/>
    <property type="match status" value="1"/>
</dbReference>
<evidence type="ECO:0000259" key="8">
    <source>
        <dbReference type="PROSITE" id="PS51918"/>
    </source>
</evidence>
<proteinExistence type="inferred from homology"/>
<dbReference type="PANTHER" id="PTHR43273:SF3">
    <property type="entry name" value="ANAEROBIC SULFATASE-MATURATING ENZYME HOMOLOG ASLB-RELATED"/>
    <property type="match status" value="1"/>
</dbReference>
<comment type="caution">
    <text evidence="9">The sequence shown here is derived from an EMBL/GenBank/DDBJ whole genome shotgun (WGS) entry which is preliminary data.</text>
</comment>
<dbReference type="PROSITE" id="PS01305">
    <property type="entry name" value="MOAA_NIFB_PQQE"/>
    <property type="match status" value="1"/>
</dbReference>
<dbReference type="InterPro" id="IPR013785">
    <property type="entry name" value="Aldolase_TIM"/>
</dbReference>
<evidence type="ECO:0000313" key="9">
    <source>
        <dbReference type="EMBL" id="HIX20264.1"/>
    </source>
</evidence>
<dbReference type="SUPFAM" id="SSF102114">
    <property type="entry name" value="Radical SAM enzymes"/>
    <property type="match status" value="1"/>
</dbReference>
<evidence type="ECO:0000256" key="6">
    <source>
        <dbReference type="ARBA" id="ARBA00023014"/>
    </source>
</evidence>
<sequence>MNADTPLRPFESCHDHPKRRTCMLMVTHGCNLNCTYCYEKFKNGAKQMPVSLAKEIITKEIEIVKADERFEELEVDFMGGEPLLRFDLIKEITEWMEQSCDIPFICFATTNGTLLNDEMKEWFREHKRSACLGASYDGAGGNAQGVNRGETAAEVDLDFFRETWPFQGLKMTISKDSLPYVFDSLVAAARQGDHIESSMAQGVDWNVDDAILFYEQLQKLSAFYLEHPEYFPSNLLTRPLSSIGDRTEHQVKFCGSGTYMATYDVDGTLYGCHMFTPLVLGNRALKHADFTGWNNDQAVTDPACRGCGMMNWCSTCIGFNLKDRGAVHLRDHRWCAINAAQAMAACQFQIEYFSRLTREKEMHEREAATLKGALDAYEYLSTIKLSAPFPQ</sequence>
<comment type="similarity">
    <text evidence="7">Belongs to the radical SAM superfamily. Anaerobic sulfatase-maturating enzyme family.</text>
</comment>
<protein>
    <submittedName>
        <fullName evidence="9">Radical SAM protein</fullName>
    </submittedName>
</protein>
<dbReference type="PROSITE" id="PS51918">
    <property type="entry name" value="RADICAL_SAM"/>
    <property type="match status" value="1"/>
</dbReference>
<evidence type="ECO:0000256" key="5">
    <source>
        <dbReference type="ARBA" id="ARBA00023004"/>
    </source>
</evidence>
<comment type="cofactor">
    <cofactor evidence="1">
        <name>[4Fe-4S] cluster</name>
        <dbReference type="ChEBI" id="CHEBI:49883"/>
    </cofactor>
</comment>
<dbReference type="AlphaFoldDB" id="A0A9D1VCH7"/>
<dbReference type="Pfam" id="PF04055">
    <property type="entry name" value="Radical_SAM"/>
    <property type="match status" value="1"/>
</dbReference>
<keyword evidence="4" id="KW-0479">Metal-binding</keyword>
<reference evidence="9" key="1">
    <citation type="journal article" date="2021" name="PeerJ">
        <title>Extensive microbial diversity within the chicken gut microbiome revealed by metagenomics and culture.</title>
        <authorList>
            <person name="Gilroy R."/>
            <person name="Ravi A."/>
            <person name="Getino M."/>
            <person name="Pursley I."/>
            <person name="Horton D.L."/>
            <person name="Alikhan N.F."/>
            <person name="Baker D."/>
            <person name="Gharbi K."/>
            <person name="Hall N."/>
            <person name="Watson M."/>
            <person name="Adriaenssens E.M."/>
            <person name="Foster-Nyarko E."/>
            <person name="Jarju S."/>
            <person name="Secka A."/>
            <person name="Antonio M."/>
            <person name="Oren A."/>
            <person name="Chaudhuri R.R."/>
            <person name="La Ragione R."/>
            <person name="Hildebrand F."/>
            <person name="Pallen M.J."/>
        </authorList>
    </citation>
    <scope>NUCLEOTIDE SEQUENCE</scope>
    <source>
        <strain evidence="9">14975</strain>
    </source>
</reference>
<evidence type="ECO:0000256" key="4">
    <source>
        <dbReference type="ARBA" id="ARBA00022723"/>
    </source>
</evidence>